<protein>
    <submittedName>
        <fullName evidence="7">Conjugal transfer protein</fullName>
    </submittedName>
    <submittedName>
        <fullName evidence="6">VirB6</fullName>
    </submittedName>
</protein>
<dbReference type="Proteomes" id="UP000050356">
    <property type="component" value="Unassembled WGS sequence"/>
</dbReference>
<feature type="transmembrane region" description="Helical" evidence="5">
    <location>
        <begin position="196"/>
        <end position="224"/>
    </location>
</feature>
<dbReference type="Pfam" id="PF04610">
    <property type="entry name" value="TrbL"/>
    <property type="match status" value="1"/>
</dbReference>
<dbReference type="EMBL" id="LJQA01000511">
    <property type="protein sequence ID" value="KPW92038.1"/>
    <property type="molecule type" value="Genomic_DNA"/>
</dbReference>
<evidence type="ECO:0000313" key="7">
    <source>
        <dbReference type="EMBL" id="SPD89525.1"/>
    </source>
</evidence>
<reference evidence="7" key="2">
    <citation type="submission" date="2018-02" db="EMBL/GenBank/DDBJ databases">
        <authorList>
            <person name="Cohen D.B."/>
            <person name="Kent A.D."/>
        </authorList>
    </citation>
    <scope>NUCLEOTIDE SEQUENCE</scope>
    <source>
        <strain evidence="7">CFBP 6110</strain>
    </source>
</reference>
<feature type="transmembrane region" description="Helical" evidence="5">
    <location>
        <begin position="141"/>
        <end position="160"/>
    </location>
</feature>
<dbReference type="AlphaFoldDB" id="A0A0N8R4C9"/>
<comment type="subcellular location">
    <subcellularLocation>
        <location evidence="1">Membrane</location>
        <topology evidence="1">Multi-pass membrane protein</topology>
    </subcellularLocation>
</comment>
<keyword evidence="4 5" id="KW-0472">Membrane</keyword>
<evidence type="ECO:0000256" key="2">
    <source>
        <dbReference type="ARBA" id="ARBA00022692"/>
    </source>
</evidence>
<keyword evidence="3 5" id="KW-1133">Transmembrane helix</keyword>
<keyword evidence="7" id="KW-0614">Plasmid</keyword>
<dbReference type="GO" id="GO:0030255">
    <property type="term" value="P:protein secretion by the type IV secretion system"/>
    <property type="evidence" value="ECO:0007669"/>
    <property type="project" value="InterPro"/>
</dbReference>
<evidence type="ECO:0000256" key="1">
    <source>
        <dbReference type="ARBA" id="ARBA00004141"/>
    </source>
</evidence>
<dbReference type="PATRIC" id="fig|264451.4.peg.1686"/>
<reference evidence="9" key="3">
    <citation type="submission" date="2018-02" db="EMBL/GenBank/DDBJ databases">
        <authorList>
            <person name="Blom J."/>
        </authorList>
    </citation>
    <scope>NUCLEOTIDE SEQUENCE [LARGE SCALE GENOMIC DNA]</scope>
    <source>
        <strain evidence="9">CFBP 6110</strain>
        <plasmid evidence="9">pp2</plasmid>
    </source>
</reference>
<accession>A0A0N8R4C9</accession>
<dbReference type="GO" id="GO:0016020">
    <property type="term" value="C:membrane"/>
    <property type="evidence" value="ECO:0007669"/>
    <property type="project" value="UniProtKB-SubCell"/>
</dbReference>
<name>A0A0N8R4C9_PSESX</name>
<dbReference type="InterPro" id="IPR007688">
    <property type="entry name" value="Conjugal_tfr_TrbL/VirB6"/>
</dbReference>
<organism evidence="6 8">
    <name type="scientific">Pseudomonas syringae pv. cerasicola</name>
    <dbReference type="NCBI Taxonomy" id="264451"/>
    <lineage>
        <taxon>Bacteria</taxon>
        <taxon>Pseudomonadati</taxon>
        <taxon>Pseudomonadota</taxon>
        <taxon>Gammaproteobacteria</taxon>
        <taxon>Pseudomonadales</taxon>
        <taxon>Pseudomonadaceae</taxon>
        <taxon>Pseudomonas</taxon>
        <taxon>Pseudomonas syringae</taxon>
    </lineage>
</organism>
<feature type="transmembrane region" description="Helical" evidence="5">
    <location>
        <begin position="236"/>
        <end position="255"/>
    </location>
</feature>
<proteinExistence type="predicted"/>
<sequence>MHITQQMYDFWDLALQSVVLTKMSVVLLALNAVVGTFWLVHFTFRSFSWMWQGMTSTFQEVFFEILKVAFICGCAFNVQWYWSTIVPVITGFPSWMGGVLSGQDGSQMNQIDSMVVVYLENLNRLFDVFKVKLWDVDLKSIYLGAQALVIYLIAGIPFMLTASGTIVVLKAASTVITAVGPLFIVFALFAKTNQWFWGWVSVMAGFMLTQVLFAAVIALELSFINSYIIVNGKIDLSLTGNFVMLLCFSAFTVLAVELPNYAATIMGGSPVSATGVRGIITRGSGLGSAMNGARAAKSIGEKIAAKMKGRNQIA</sequence>
<dbReference type="EMBL" id="LT985211">
    <property type="protein sequence ID" value="SPD89525.1"/>
    <property type="molecule type" value="Genomic_DNA"/>
</dbReference>
<dbReference type="RefSeq" id="WP_004666686.1">
    <property type="nucleotide sequence ID" value="NZ_LIIG01000282.1"/>
</dbReference>
<evidence type="ECO:0000313" key="9">
    <source>
        <dbReference type="Proteomes" id="UP000305348"/>
    </source>
</evidence>
<gene>
    <name evidence="6" type="ORF">ALO50_102023</name>
    <name evidence="7" type="ORF">PSCFBP6110_P200107</name>
</gene>
<evidence type="ECO:0000256" key="5">
    <source>
        <dbReference type="SAM" id="Phobius"/>
    </source>
</evidence>
<keyword evidence="2 5" id="KW-0812">Transmembrane</keyword>
<dbReference type="Proteomes" id="UP000305348">
    <property type="component" value="Plasmid PP2"/>
</dbReference>
<evidence type="ECO:0000313" key="8">
    <source>
        <dbReference type="Proteomes" id="UP000050356"/>
    </source>
</evidence>
<evidence type="ECO:0000313" key="6">
    <source>
        <dbReference type="EMBL" id="KPW92038.1"/>
    </source>
</evidence>
<evidence type="ECO:0000256" key="3">
    <source>
        <dbReference type="ARBA" id="ARBA00022989"/>
    </source>
</evidence>
<feature type="transmembrane region" description="Helical" evidence="5">
    <location>
        <begin position="167"/>
        <end position="190"/>
    </location>
</feature>
<evidence type="ECO:0000256" key="4">
    <source>
        <dbReference type="ARBA" id="ARBA00023136"/>
    </source>
</evidence>
<geneLocation type="plasmid" evidence="7">
    <name>PP2</name>
</geneLocation>
<reference evidence="6 8" key="1">
    <citation type="submission" date="2015-09" db="EMBL/GenBank/DDBJ databases">
        <title>Genome announcement of multiple Pseudomonas syringae strains.</title>
        <authorList>
            <person name="Thakur S."/>
            <person name="Wang P.W."/>
            <person name="Gong Y."/>
            <person name="Weir B.S."/>
            <person name="Guttman D.S."/>
        </authorList>
    </citation>
    <scope>NUCLEOTIDE SEQUENCE [LARGE SCALE GENOMIC DNA]</scope>
    <source>
        <strain evidence="6 8">ICMP17524</strain>
    </source>
</reference>
<feature type="transmembrane region" description="Helical" evidence="5">
    <location>
        <begin position="20"/>
        <end position="40"/>
    </location>
</feature>